<proteinExistence type="inferred from homology"/>
<dbReference type="GO" id="GO:0008311">
    <property type="term" value="F:double-stranded DNA 3'-5' DNA exonuclease activity"/>
    <property type="evidence" value="ECO:0007669"/>
    <property type="project" value="UniProtKB-EC"/>
</dbReference>
<keyword evidence="8" id="KW-0234">DNA repair</keyword>
<reference key="1">
    <citation type="journal article" date="2007" name="Nature">
        <title>The medaka draft genome and insights into vertebrate genome evolution.</title>
        <authorList>
            <person name="Kasahara M."/>
            <person name="Naruse K."/>
            <person name="Sasaki S."/>
            <person name="Nakatani Y."/>
            <person name="Qu W."/>
            <person name="Ahsan B."/>
            <person name="Yamada T."/>
            <person name="Nagayasu Y."/>
            <person name="Doi K."/>
            <person name="Kasai Y."/>
            <person name="Jindo T."/>
            <person name="Kobayashi D."/>
            <person name="Shimada A."/>
            <person name="Toyoda A."/>
            <person name="Kuroki Y."/>
            <person name="Fujiyama A."/>
            <person name="Sasaki T."/>
            <person name="Shimizu A."/>
            <person name="Asakawa S."/>
            <person name="Shimizu N."/>
            <person name="Hashimoto S."/>
            <person name="Yang J."/>
            <person name="Lee Y."/>
            <person name="Matsushima K."/>
            <person name="Sugano S."/>
            <person name="Sakaizumi M."/>
            <person name="Narita T."/>
            <person name="Ohishi K."/>
            <person name="Haga S."/>
            <person name="Ohta F."/>
            <person name="Nomoto H."/>
            <person name="Nogata K."/>
            <person name="Morishita T."/>
            <person name="Endo T."/>
            <person name="Shin-I T."/>
            <person name="Takeda H."/>
            <person name="Morishita S."/>
            <person name="Kohara Y."/>
        </authorList>
    </citation>
    <scope>NUCLEOTIDE SEQUENCE [LARGE SCALE GENOMIC DNA]</scope>
    <source>
        <strain>Hd-rR</strain>
    </source>
</reference>
<evidence type="ECO:0000256" key="4">
    <source>
        <dbReference type="ARBA" id="ARBA00022723"/>
    </source>
</evidence>
<comment type="catalytic activity">
    <reaction evidence="1">
        <text>Exonucleolytic cleavage in the 3'- to 5'-direction to yield nucleoside 5'-phosphates.</text>
        <dbReference type="EC" id="3.1.11.2"/>
    </reaction>
</comment>
<feature type="domain" description="Endonuclease/exonuclease/phosphatase" evidence="10">
    <location>
        <begin position="9"/>
        <end position="154"/>
    </location>
</feature>
<evidence type="ECO:0000256" key="5">
    <source>
        <dbReference type="ARBA" id="ARBA00022763"/>
    </source>
</evidence>
<keyword evidence="4 9" id="KW-0479">Metal-binding</keyword>
<dbReference type="GO" id="GO:0046872">
    <property type="term" value="F:metal ion binding"/>
    <property type="evidence" value="ECO:0007669"/>
    <property type="project" value="UniProtKB-KW"/>
</dbReference>
<protein>
    <recommendedName>
        <fullName evidence="3">exodeoxyribonuclease III</fullName>
        <ecNumber evidence="3">3.1.11.2</ecNumber>
    </recommendedName>
</protein>
<evidence type="ECO:0000256" key="9">
    <source>
        <dbReference type="PIRSR" id="PIRSR604808-2"/>
    </source>
</evidence>
<evidence type="ECO:0000313" key="12">
    <source>
        <dbReference type="Proteomes" id="UP000265180"/>
    </source>
</evidence>
<dbReference type="AlphaFoldDB" id="A0A3P9KHC2"/>
<evidence type="ECO:0000313" key="11">
    <source>
        <dbReference type="Ensembl" id="ENSORLP00020007831.1"/>
    </source>
</evidence>
<feature type="binding site" evidence="9">
    <location>
        <position position="40"/>
    </location>
    <ligand>
        <name>Mg(2+)</name>
        <dbReference type="ChEBI" id="CHEBI:18420"/>
        <label>1</label>
    </ligand>
</feature>
<evidence type="ECO:0000259" key="10">
    <source>
        <dbReference type="Pfam" id="PF03372"/>
    </source>
</evidence>
<evidence type="ECO:0000256" key="2">
    <source>
        <dbReference type="ARBA" id="ARBA00007092"/>
    </source>
</evidence>
<organism evidence="11 12">
    <name type="scientific">Oryzias latipes</name>
    <name type="common">Japanese rice fish</name>
    <name type="synonym">Japanese killifish</name>
    <dbReference type="NCBI Taxonomy" id="8090"/>
    <lineage>
        <taxon>Eukaryota</taxon>
        <taxon>Metazoa</taxon>
        <taxon>Chordata</taxon>
        <taxon>Craniata</taxon>
        <taxon>Vertebrata</taxon>
        <taxon>Euteleostomi</taxon>
        <taxon>Actinopterygii</taxon>
        <taxon>Neopterygii</taxon>
        <taxon>Teleostei</taxon>
        <taxon>Neoteleostei</taxon>
        <taxon>Acanthomorphata</taxon>
        <taxon>Ovalentaria</taxon>
        <taxon>Atherinomorphae</taxon>
        <taxon>Beloniformes</taxon>
        <taxon>Adrianichthyidae</taxon>
        <taxon>Oryziinae</taxon>
        <taxon>Oryzias</taxon>
    </lineage>
</organism>
<evidence type="ECO:0000256" key="1">
    <source>
        <dbReference type="ARBA" id="ARBA00000493"/>
    </source>
</evidence>
<comment type="similarity">
    <text evidence="2">Belongs to the DNA repair enzymes AP/ExoA family.</text>
</comment>
<evidence type="ECO:0000256" key="7">
    <source>
        <dbReference type="ARBA" id="ARBA00022842"/>
    </source>
</evidence>
<evidence type="ECO:0000256" key="3">
    <source>
        <dbReference type="ARBA" id="ARBA00012115"/>
    </source>
</evidence>
<dbReference type="EC" id="3.1.11.2" evidence="3"/>
<reference evidence="11 12" key="2">
    <citation type="submission" date="2017-04" db="EMBL/GenBank/DDBJ databases">
        <title>CpG methylation of centromeres and impact of large insertions on vertebrate speciation.</title>
        <authorList>
            <person name="Ichikawa K."/>
            <person name="Yoshimura J."/>
            <person name="Morishita S."/>
        </authorList>
    </citation>
    <scope>NUCLEOTIDE SEQUENCE</scope>
    <source>
        <strain evidence="11 12">HNI</strain>
    </source>
</reference>
<name>A0A3P9KHC2_ORYLA</name>
<feature type="binding site" evidence="9">
    <location>
        <position position="11"/>
    </location>
    <ligand>
        <name>Mg(2+)</name>
        <dbReference type="ChEBI" id="CHEBI:18420"/>
        <label>1</label>
    </ligand>
</feature>
<dbReference type="Proteomes" id="UP000265180">
    <property type="component" value="Chromosome 6"/>
</dbReference>
<dbReference type="InterPro" id="IPR036691">
    <property type="entry name" value="Endo/exonu/phosph_ase_sf"/>
</dbReference>
<keyword evidence="9" id="KW-0464">Manganese</keyword>
<sequence>MGTLIKIPSWNVKGLGSHTKRRKVLQYLKQKNSDVITLQETHLLEKDTFRVKDRRVGQAFHSNFNQKKRGVSILFSKHLRVHVEKMFKDDEGRLVVLLKNLSILFGNVYAPNEEDPEFFLQLKKTLMDFDDYLIIMGGDFNQLMPHHGGTATTWTVLNLDSFCLPPGETSKVCSIPSESPPGLLVPDEGCR</sequence>
<dbReference type="InterPro" id="IPR005135">
    <property type="entry name" value="Endo/exonuclease/phosphatase"/>
</dbReference>
<comment type="cofactor">
    <cofactor evidence="9">
        <name>Mg(2+)</name>
        <dbReference type="ChEBI" id="CHEBI:18420"/>
    </cofactor>
    <cofactor evidence="9">
        <name>Mn(2+)</name>
        <dbReference type="ChEBI" id="CHEBI:29035"/>
    </cofactor>
    <text evidence="9">Probably binds two magnesium or manganese ions per subunit.</text>
</comment>
<dbReference type="Gene3D" id="3.60.10.10">
    <property type="entry name" value="Endonuclease/exonuclease/phosphatase"/>
    <property type="match status" value="1"/>
</dbReference>
<dbReference type="Pfam" id="PF03372">
    <property type="entry name" value="Exo_endo_phos"/>
    <property type="match status" value="1"/>
</dbReference>
<dbReference type="InterPro" id="IPR004808">
    <property type="entry name" value="AP_endonuc_1"/>
</dbReference>
<reference evidence="11" key="4">
    <citation type="submission" date="2025-09" db="UniProtKB">
        <authorList>
            <consortium name="Ensembl"/>
        </authorList>
    </citation>
    <scope>IDENTIFICATION</scope>
    <source>
        <strain evidence="11">HNI</strain>
    </source>
</reference>
<dbReference type="GO" id="GO:0006281">
    <property type="term" value="P:DNA repair"/>
    <property type="evidence" value="ECO:0007669"/>
    <property type="project" value="UniProtKB-KW"/>
</dbReference>
<keyword evidence="7 9" id="KW-0460">Magnesium</keyword>
<dbReference type="PANTHER" id="PTHR22748:SF4">
    <property type="entry name" value="DNA-(APURINIC OR APYRIMIDINIC SITE) ENDONUCLEASE 2"/>
    <property type="match status" value="1"/>
</dbReference>
<dbReference type="Ensembl" id="ENSORLT00020002228.1">
    <property type="protein sequence ID" value="ENSORLP00020007831.1"/>
    <property type="gene ID" value="ENSORLG00020008705.1"/>
</dbReference>
<keyword evidence="5" id="KW-0227">DNA damage</keyword>
<reference evidence="11" key="3">
    <citation type="submission" date="2025-08" db="UniProtKB">
        <authorList>
            <consortium name="Ensembl"/>
        </authorList>
    </citation>
    <scope>IDENTIFICATION</scope>
    <source>
        <strain evidence="11">HNI</strain>
    </source>
</reference>
<evidence type="ECO:0000256" key="8">
    <source>
        <dbReference type="ARBA" id="ARBA00023204"/>
    </source>
</evidence>
<dbReference type="PANTHER" id="PTHR22748">
    <property type="entry name" value="AP ENDONUCLEASE"/>
    <property type="match status" value="1"/>
</dbReference>
<keyword evidence="6" id="KW-0378">Hydrolase</keyword>
<accession>A0A3P9KHC2</accession>
<dbReference type="SUPFAM" id="SSF56219">
    <property type="entry name" value="DNase I-like"/>
    <property type="match status" value="1"/>
</dbReference>
<evidence type="ECO:0000256" key="6">
    <source>
        <dbReference type="ARBA" id="ARBA00022801"/>
    </source>
</evidence>